<dbReference type="GO" id="GO:0003676">
    <property type="term" value="F:nucleic acid binding"/>
    <property type="evidence" value="ECO:0007669"/>
    <property type="project" value="InterPro"/>
</dbReference>
<gene>
    <name evidence="2" type="ORF">LCGC14_1872210</name>
</gene>
<evidence type="ECO:0000259" key="1">
    <source>
        <dbReference type="SMART" id="SM00507"/>
    </source>
</evidence>
<name>A0A0F9J3E4_9ZZZZ</name>
<dbReference type="GO" id="GO:0004519">
    <property type="term" value="F:endonuclease activity"/>
    <property type="evidence" value="ECO:0007669"/>
    <property type="project" value="InterPro"/>
</dbReference>
<organism evidence="2">
    <name type="scientific">marine sediment metagenome</name>
    <dbReference type="NCBI Taxonomy" id="412755"/>
    <lineage>
        <taxon>unclassified sequences</taxon>
        <taxon>metagenomes</taxon>
        <taxon>ecological metagenomes</taxon>
    </lineage>
</organism>
<dbReference type="InterPro" id="IPR002711">
    <property type="entry name" value="HNH"/>
</dbReference>
<comment type="caution">
    <text evidence="2">The sequence shown here is derived from an EMBL/GenBank/DDBJ whole genome shotgun (WGS) entry which is preliminary data.</text>
</comment>
<proteinExistence type="predicted"/>
<dbReference type="AlphaFoldDB" id="A0A0F9J3E4"/>
<dbReference type="CDD" id="cd00085">
    <property type="entry name" value="HNHc"/>
    <property type="match status" value="1"/>
</dbReference>
<accession>A0A0F9J3E4</accession>
<dbReference type="SMART" id="SM00507">
    <property type="entry name" value="HNHc"/>
    <property type="match status" value="1"/>
</dbReference>
<protein>
    <recommendedName>
        <fullName evidence="1">HNH nuclease domain-containing protein</fullName>
    </recommendedName>
</protein>
<dbReference type="Pfam" id="PF01844">
    <property type="entry name" value="HNH"/>
    <property type="match status" value="1"/>
</dbReference>
<evidence type="ECO:0000313" key="2">
    <source>
        <dbReference type="EMBL" id="KKL93687.1"/>
    </source>
</evidence>
<reference evidence="2" key="1">
    <citation type="journal article" date="2015" name="Nature">
        <title>Complex archaea that bridge the gap between prokaryotes and eukaryotes.</title>
        <authorList>
            <person name="Spang A."/>
            <person name="Saw J.H."/>
            <person name="Jorgensen S.L."/>
            <person name="Zaremba-Niedzwiedzka K."/>
            <person name="Martijn J."/>
            <person name="Lind A.E."/>
            <person name="van Eijk R."/>
            <person name="Schleper C."/>
            <person name="Guy L."/>
            <person name="Ettema T.J."/>
        </authorList>
    </citation>
    <scope>NUCLEOTIDE SEQUENCE</scope>
</reference>
<feature type="domain" description="HNH nuclease" evidence="1">
    <location>
        <begin position="92"/>
        <end position="139"/>
    </location>
</feature>
<dbReference type="InterPro" id="IPR003615">
    <property type="entry name" value="HNH_nuc"/>
</dbReference>
<dbReference type="EMBL" id="LAZR01019121">
    <property type="protein sequence ID" value="KKL93687.1"/>
    <property type="molecule type" value="Genomic_DNA"/>
</dbReference>
<dbReference type="GO" id="GO:0008270">
    <property type="term" value="F:zinc ion binding"/>
    <property type="evidence" value="ECO:0007669"/>
    <property type="project" value="InterPro"/>
</dbReference>
<sequence length="155" mass="18530">MPTGVYKRIKKHLKQLRKQGFQKGHKLGFQKGYHPKNEFKKGHIPWIKDKHHTKKSKEKNRQAMLGKMMGKDNPNWQNGKSFEPYSTDWTETLKRSIRERDNYICQVSGQYGNSVHHIDYDKKNCNPDNLITLCKRCNSKVNSNRKYWTNYFQQI</sequence>